<feature type="compositionally biased region" description="Low complexity" evidence="1">
    <location>
        <begin position="1"/>
        <end position="28"/>
    </location>
</feature>
<dbReference type="AlphaFoldDB" id="A0A255XPM7"/>
<name>A0A255XPM7_9PROT</name>
<evidence type="ECO:0000313" key="2">
    <source>
        <dbReference type="EMBL" id="OYQ18928.1"/>
    </source>
</evidence>
<feature type="region of interest" description="Disordered" evidence="1">
    <location>
        <begin position="1"/>
        <end position="52"/>
    </location>
</feature>
<organism evidence="2 3">
    <name type="scientific">Elstera cyanobacteriorum</name>
    <dbReference type="NCBI Taxonomy" id="2022747"/>
    <lineage>
        <taxon>Bacteria</taxon>
        <taxon>Pseudomonadati</taxon>
        <taxon>Pseudomonadota</taxon>
        <taxon>Alphaproteobacteria</taxon>
        <taxon>Rhodospirillales</taxon>
        <taxon>Rhodospirillaceae</taxon>
        <taxon>Elstera</taxon>
    </lineage>
</organism>
<sequence>MDSSTSSASAGSTRSDSNARAQQRSASSPAGKEKKQPPAPTPKPADYGVTVKGRFDPDLRRFFVTILDASSQTLIAQFPSQAVARYVQQLKKAAADGEASPKNADSPDAQDAGKLDQTT</sequence>
<dbReference type="RefSeq" id="WP_094409192.1">
    <property type="nucleotide sequence ID" value="NZ_BMJZ01000001.1"/>
</dbReference>
<protein>
    <submittedName>
        <fullName evidence="2">Uncharacterized protein</fullName>
    </submittedName>
</protein>
<comment type="caution">
    <text evidence="2">The sequence shown here is derived from an EMBL/GenBank/DDBJ whole genome shotgun (WGS) entry which is preliminary data.</text>
</comment>
<proteinExistence type="predicted"/>
<evidence type="ECO:0000313" key="3">
    <source>
        <dbReference type="Proteomes" id="UP000216361"/>
    </source>
</evidence>
<keyword evidence="3" id="KW-1185">Reference proteome</keyword>
<accession>A0A255XPM7</accession>
<feature type="region of interest" description="Disordered" evidence="1">
    <location>
        <begin position="91"/>
        <end position="119"/>
    </location>
</feature>
<dbReference type="Proteomes" id="UP000216361">
    <property type="component" value="Unassembled WGS sequence"/>
</dbReference>
<dbReference type="EMBL" id="NOXS01000032">
    <property type="protein sequence ID" value="OYQ18928.1"/>
    <property type="molecule type" value="Genomic_DNA"/>
</dbReference>
<gene>
    <name evidence="2" type="ORF">CHR90_11820</name>
</gene>
<evidence type="ECO:0000256" key="1">
    <source>
        <dbReference type="SAM" id="MobiDB-lite"/>
    </source>
</evidence>
<dbReference type="InterPro" id="IPR035924">
    <property type="entry name" value="FlaG-like_sf"/>
</dbReference>
<reference evidence="2 3" key="1">
    <citation type="submission" date="2017-07" db="EMBL/GenBank/DDBJ databases">
        <title>Elstera cyanobacteriorum sp. nov., a novel bacterium isolated from cyanobacterial aggregates in a eutrophic lake.</title>
        <authorList>
            <person name="Cai H."/>
        </authorList>
    </citation>
    <scope>NUCLEOTIDE SEQUENCE [LARGE SCALE GENOMIC DNA]</scope>
    <source>
        <strain evidence="2 3">TH019</strain>
    </source>
</reference>
<dbReference type="SUPFAM" id="SSF160214">
    <property type="entry name" value="FlaG-like"/>
    <property type="match status" value="1"/>
</dbReference>